<gene>
    <name evidence="1" type="primary">raiA</name>
    <name evidence="1" type="ORF">COU08_03940</name>
</gene>
<organism evidence="1 2">
    <name type="scientific">Candidatus Harrisonbacteria bacterium CG10_big_fil_rev_8_21_14_0_10_42_17</name>
    <dbReference type="NCBI Taxonomy" id="1974584"/>
    <lineage>
        <taxon>Bacteria</taxon>
        <taxon>Candidatus Harrisoniibacteriota</taxon>
    </lineage>
</organism>
<dbReference type="NCBIfam" id="TIGR00741">
    <property type="entry name" value="yfiA"/>
    <property type="match status" value="1"/>
</dbReference>
<dbReference type="EMBL" id="PFBA01000033">
    <property type="protein sequence ID" value="PIT92134.1"/>
    <property type="molecule type" value="Genomic_DNA"/>
</dbReference>
<dbReference type="Pfam" id="PF02482">
    <property type="entry name" value="Ribosomal_S30AE"/>
    <property type="match status" value="1"/>
</dbReference>
<accession>A0A2M6WHD3</accession>
<evidence type="ECO:0000313" key="2">
    <source>
        <dbReference type="Proteomes" id="UP000228635"/>
    </source>
</evidence>
<protein>
    <submittedName>
        <fullName evidence="1">Ribosomal subunit interface protein</fullName>
    </submittedName>
</protein>
<sequence>MNIAIKTSIIDLTPALKEYVDLKLSSLEKLVSRWEVETEISLWVELDRTTLHHHKGNVFRAVLSLHLPNTVLRAEEERLDIRKAIDASKIILKQEIQRYKEIASDHL</sequence>
<dbReference type="Gene3D" id="3.30.160.100">
    <property type="entry name" value="Ribosome hibernation promotion factor-like"/>
    <property type="match status" value="1"/>
</dbReference>
<dbReference type="InterPro" id="IPR036567">
    <property type="entry name" value="RHF-like"/>
</dbReference>
<proteinExistence type="predicted"/>
<name>A0A2M6WHD3_9BACT</name>
<evidence type="ECO:0000313" key="1">
    <source>
        <dbReference type="EMBL" id="PIT92134.1"/>
    </source>
</evidence>
<dbReference type="SUPFAM" id="SSF69754">
    <property type="entry name" value="Ribosome binding protein Y (YfiA homologue)"/>
    <property type="match status" value="1"/>
</dbReference>
<reference evidence="2" key="1">
    <citation type="submission" date="2017-09" db="EMBL/GenBank/DDBJ databases">
        <title>Depth-based differentiation of microbial function through sediment-hosted aquifers and enrichment of novel symbionts in the deep terrestrial subsurface.</title>
        <authorList>
            <person name="Probst A.J."/>
            <person name="Ladd B."/>
            <person name="Jarett J.K."/>
            <person name="Geller-Mcgrath D.E."/>
            <person name="Sieber C.M.K."/>
            <person name="Emerson J.B."/>
            <person name="Anantharaman K."/>
            <person name="Thomas B.C."/>
            <person name="Malmstrom R."/>
            <person name="Stieglmeier M."/>
            <person name="Klingl A."/>
            <person name="Woyke T."/>
            <person name="Ryan C.M."/>
            <person name="Banfield J.F."/>
        </authorList>
    </citation>
    <scope>NUCLEOTIDE SEQUENCE [LARGE SCALE GENOMIC DNA]</scope>
</reference>
<comment type="caution">
    <text evidence="1">The sequence shown here is derived from an EMBL/GenBank/DDBJ whole genome shotgun (WGS) entry which is preliminary data.</text>
</comment>
<dbReference type="Proteomes" id="UP000228635">
    <property type="component" value="Unassembled WGS sequence"/>
</dbReference>
<dbReference type="AlphaFoldDB" id="A0A2M6WHD3"/>
<dbReference type="InterPro" id="IPR003489">
    <property type="entry name" value="RHF/RaiA"/>
</dbReference>